<keyword evidence="5" id="KW-0378">Hydrolase</keyword>
<proteinExistence type="inferred from homology"/>
<keyword evidence="4" id="KW-0888">Threonine protease</keyword>
<dbReference type="PRINTS" id="PR00141">
    <property type="entry name" value="PROTEASOME"/>
</dbReference>
<dbReference type="PANTHER" id="PTHR32194:SF3">
    <property type="entry name" value="PROTEASOME SUBUNIT BETA"/>
    <property type="match status" value="1"/>
</dbReference>
<dbReference type="PROSITE" id="PS51476">
    <property type="entry name" value="PROTEASOME_BETA_2"/>
    <property type="match status" value="1"/>
</dbReference>
<dbReference type="Pfam" id="PF00227">
    <property type="entry name" value="Proteasome"/>
    <property type="match status" value="1"/>
</dbReference>
<feature type="active site" description="Nucleophile" evidence="9">
    <location>
        <position position="54"/>
    </location>
</feature>
<evidence type="ECO:0000256" key="1">
    <source>
        <dbReference type="ARBA" id="ARBA00001198"/>
    </source>
</evidence>
<dbReference type="PANTHER" id="PTHR32194">
    <property type="entry name" value="METALLOPROTEASE TLDD"/>
    <property type="match status" value="1"/>
</dbReference>
<dbReference type="SUPFAM" id="SSF56235">
    <property type="entry name" value="N-terminal nucleophile aminohydrolases (Ntn hydrolases)"/>
    <property type="match status" value="1"/>
</dbReference>
<gene>
    <name evidence="11" type="ORF">CDCA_CDCA08G2299</name>
</gene>
<dbReference type="GO" id="GO:0005634">
    <property type="term" value="C:nucleus"/>
    <property type="evidence" value="ECO:0007669"/>
    <property type="project" value="UniProtKB-SubCell"/>
</dbReference>
<dbReference type="FunFam" id="3.60.20.10:FF:000051">
    <property type="entry name" value="Proteasome subunit beta"/>
    <property type="match status" value="1"/>
</dbReference>
<dbReference type="GO" id="GO:0005737">
    <property type="term" value="C:cytoplasm"/>
    <property type="evidence" value="ECO:0007669"/>
    <property type="project" value="UniProtKB-SubCell"/>
</dbReference>
<dbReference type="InterPro" id="IPR000243">
    <property type="entry name" value="Pept_T1A_subB"/>
</dbReference>
<dbReference type="Gene3D" id="3.60.20.10">
    <property type="entry name" value="Glutamine Phosphoribosylpyrophosphate, subunit 1, domain 1"/>
    <property type="match status" value="1"/>
</dbReference>
<comment type="function">
    <text evidence="10">Component of the proteasome, a multicatalytic proteinase complex which is characterized by its ability to cleave peptides with Arg, Phe, Tyr, Leu, and Glu adjacent to the leaving group at neutral or slightly basic pH. The proteasome has an ATP-dependent proteolytic activity.</text>
</comment>
<name>A0AAV9IVH0_CYACA</name>
<evidence type="ECO:0000256" key="10">
    <source>
        <dbReference type="RuleBase" id="RU004203"/>
    </source>
</evidence>
<comment type="catalytic activity">
    <reaction evidence="1">
        <text>Cleavage of peptide bonds with very broad specificity.</text>
        <dbReference type="EC" id="3.4.25.1"/>
    </reaction>
</comment>
<evidence type="ECO:0000313" key="12">
    <source>
        <dbReference type="Proteomes" id="UP001301350"/>
    </source>
</evidence>
<dbReference type="InterPro" id="IPR029055">
    <property type="entry name" value="Ntn_hydrolases_N"/>
</dbReference>
<dbReference type="InterPro" id="IPR016050">
    <property type="entry name" value="Proteasome_bsu_CS"/>
</dbReference>
<keyword evidence="3" id="KW-0645">Protease</keyword>
<comment type="similarity">
    <text evidence="10">Belongs to the peptidase T1B family.</text>
</comment>
<evidence type="ECO:0000256" key="7">
    <source>
        <dbReference type="ARBA" id="ARBA00023145"/>
    </source>
</evidence>
<reference evidence="11 12" key="1">
    <citation type="submission" date="2022-07" db="EMBL/GenBank/DDBJ databases">
        <title>Genome-wide signatures of adaptation to extreme environments.</title>
        <authorList>
            <person name="Cho C.H."/>
            <person name="Yoon H.S."/>
        </authorList>
    </citation>
    <scope>NUCLEOTIDE SEQUENCE [LARGE SCALE GENOMIC DNA]</scope>
    <source>
        <strain evidence="11 12">DBV 063 E5</strain>
    </source>
</reference>
<comment type="subcellular location">
    <subcellularLocation>
        <location evidence="10">Cytoplasm</location>
    </subcellularLocation>
    <subcellularLocation>
        <location evidence="10">Nucleus</location>
    </subcellularLocation>
</comment>
<sequence>MRSPHFLDRTFAVHDHQADRLPTHPLHSAAPAASQWTQLQEAVAAAPIRFLHGTTTLAFVFQHGIIVAVDSRASMGQYIGSGSVRKIIEINPYLLGTMAGGAADCSFWERYLGMRCRLYELEHKERISVAAASKLLANIVYRYKGMGLSMGTMIAGWDKTGPQLYYVDNDGTRLHGKRFSVGSGSTFAYGVLDQEYQWDMEPAAAAELGRRAVFHATHRDAFSGGYINVYHVRADGWVNLSHDDSGIAKFREYIGYERYVKKTAAITQERPREVEGEVREAQERMAI</sequence>
<protein>
    <recommendedName>
        <fullName evidence="10">Proteasome subunit beta</fullName>
    </recommendedName>
</protein>
<evidence type="ECO:0000256" key="3">
    <source>
        <dbReference type="ARBA" id="ARBA00022670"/>
    </source>
</evidence>
<keyword evidence="7" id="KW-0865">Zymogen</keyword>
<dbReference type="Proteomes" id="UP001301350">
    <property type="component" value="Unassembled WGS sequence"/>
</dbReference>
<comment type="caution">
    <text evidence="11">The sequence shown here is derived from an EMBL/GenBank/DDBJ whole genome shotgun (WGS) entry which is preliminary data.</text>
</comment>
<comment type="subunit">
    <text evidence="10">Component of the proteasome complex.</text>
</comment>
<keyword evidence="12" id="KW-1185">Reference proteome</keyword>
<accession>A0AAV9IVH0</accession>
<dbReference type="InterPro" id="IPR001353">
    <property type="entry name" value="Proteasome_sua/b"/>
</dbReference>
<dbReference type="AlphaFoldDB" id="A0AAV9IVH0"/>
<keyword evidence="8 10" id="KW-0539">Nucleus</keyword>
<keyword evidence="2 10" id="KW-0963">Cytoplasm</keyword>
<evidence type="ECO:0000256" key="5">
    <source>
        <dbReference type="ARBA" id="ARBA00022801"/>
    </source>
</evidence>
<dbReference type="InterPro" id="IPR023333">
    <property type="entry name" value="Proteasome_suB-type"/>
</dbReference>
<evidence type="ECO:0000256" key="4">
    <source>
        <dbReference type="ARBA" id="ARBA00022698"/>
    </source>
</evidence>
<evidence type="ECO:0000313" key="11">
    <source>
        <dbReference type="EMBL" id="KAK4536274.1"/>
    </source>
</evidence>
<dbReference type="PROSITE" id="PS00854">
    <property type="entry name" value="PROTEASOME_BETA_1"/>
    <property type="match status" value="1"/>
</dbReference>
<evidence type="ECO:0000256" key="8">
    <source>
        <dbReference type="ARBA" id="ARBA00023242"/>
    </source>
</evidence>
<dbReference type="GO" id="GO:0005839">
    <property type="term" value="C:proteasome core complex"/>
    <property type="evidence" value="ECO:0007669"/>
    <property type="project" value="InterPro"/>
</dbReference>
<dbReference type="EMBL" id="JANCYW010000008">
    <property type="protein sequence ID" value="KAK4536274.1"/>
    <property type="molecule type" value="Genomic_DNA"/>
</dbReference>
<evidence type="ECO:0000256" key="2">
    <source>
        <dbReference type="ARBA" id="ARBA00022490"/>
    </source>
</evidence>
<dbReference type="GO" id="GO:0004298">
    <property type="term" value="F:threonine-type endopeptidase activity"/>
    <property type="evidence" value="ECO:0007669"/>
    <property type="project" value="UniProtKB-KW"/>
</dbReference>
<organism evidence="11 12">
    <name type="scientific">Cyanidium caldarium</name>
    <name type="common">Red alga</name>
    <dbReference type="NCBI Taxonomy" id="2771"/>
    <lineage>
        <taxon>Eukaryota</taxon>
        <taxon>Rhodophyta</taxon>
        <taxon>Bangiophyceae</taxon>
        <taxon>Cyanidiales</taxon>
        <taxon>Cyanidiaceae</taxon>
        <taxon>Cyanidium</taxon>
    </lineage>
</organism>
<evidence type="ECO:0000256" key="9">
    <source>
        <dbReference type="PIRSR" id="PIRSR600243-1"/>
    </source>
</evidence>
<dbReference type="GO" id="GO:0051603">
    <property type="term" value="P:proteolysis involved in protein catabolic process"/>
    <property type="evidence" value="ECO:0007669"/>
    <property type="project" value="InterPro"/>
</dbReference>
<evidence type="ECO:0000256" key="6">
    <source>
        <dbReference type="ARBA" id="ARBA00022942"/>
    </source>
</evidence>
<dbReference type="CDD" id="cd03761">
    <property type="entry name" value="proteasome_beta_type_5"/>
    <property type="match status" value="1"/>
</dbReference>
<keyword evidence="6 10" id="KW-0647">Proteasome</keyword>